<accession>A0A3M7LEX2</accession>
<sequence>MGRSKKNLLIKNSKETIDKFKRIGFEFYQNNNKIHLFSFKNFLIVTLLNLEKEYLKKYKTILLPNEDYILFYKKKGTNIYKEDFVKESKENINFSLEMEYHDLFYKLMHTFYINNSKNYSNYSSQMFFEEIVKYITNNSLLMIEINDSDN</sequence>
<dbReference type="AlphaFoldDB" id="A0A3M7LEX2"/>
<dbReference type="RefSeq" id="WP_122545277.1">
    <property type="nucleotide sequence ID" value="NZ_QWIV01000003.1"/>
</dbReference>
<dbReference type="Proteomes" id="UP000267524">
    <property type="component" value="Unassembled WGS sequence"/>
</dbReference>
<gene>
    <name evidence="1" type="ORF">D1632_00280</name>
</gene>
<evidence type="ECO:0000313" key="2">
    <source>
        <dbReference type="Proteomes" id="UP000267524"/>
    </source>
</evidence>
<protein>
    <submittedName>
        <fullName evidence="1">Uncharacterized protein</fullName>
    </submittedName>
</protein>
<keyword evidence="2" id="KW-1185">Reference proteome</keyword>
<organism evidence="1 2">
    <name type="scientific">Chryseobacterium nematophagum</name>
    <dbReference type="NCBI Taxonomy" id="2305228"/>
    <lineage>
        <taxon>Bacteria</taxon>
        <taxon>Pseudomonadati</taxon>
        <taxon>Bacteroidota</taxon>
        <taxon>Flavobacteriia</taxon>
        <taxon>Flavobacteriales</taxon>
        <taxon>Weeksellaceae</taxon>
        <taxon>Chryseobacterium group</taxon>
        <taxon>Chryseobacterium</taxon>
    </lineage>
</organism>
<evidence type="ECO:0000313" key="1">
    <source>
        <dbReference type="EMBL" id="RMZ61283.1"/>
    </source>
</evidence>
<proteinExistence type="predicted"/>
<name>A0A3M7LEX2_9FLAO</name>
<dbReference type="EMBL" id="QWIV01000003">
    <property type="protein sequence ID" value="RMZ61283.1"/>
    <property type="molecule type" value="Genomic_DNA"/>
</dbReference>
<reference evidence="1 2" key="1">
    <citation type="submission" date="2018-08" db="EMBL/GenBank/DDBJ databases">
        <title>Chryseobacterium nematophagum: a novel matrix digesting pathogen of nematodes.</title>
        <authorList>
            <person name="Page A."/>
            <person name="Roberts M."/>
            <person name="Felix M.-A."/>
            <person name="Weir W."/>
        </authorList>
    </citation>
    <scope>NUCLEOTIDE SEQUENCE [LARGE SCALE GENOMIC DNA]</scope>
    <source>
        <strain evidence="1 2">JUb275</strain>
    </source>
</reference>
<comment type="caution">
    <text evidence="1">The sequence shown here is derived from an EMBL/GenBank/DDBJ whole genome shotgun (WGS) entry which is preliminary data.</text>
</comment>